<reference evidence="1 2" key="1">
    <citation type="journal article" date="2018" name="New Phytol.">
        <title>Phylogenomics of Endogonaceae and evolution of mycorrhizas within Mucoromycota.</title>
        <authorList>
            <person name="Chang Y."/>
            <person name="Desiro A."/>
            <person name="Na H."/>
            <person name="Sandor L."/>
            <person name="Lipzen A."/>
            <person name="Clum A."/>
            <person name="Barry K."/>
            <person name="Grigoriev I.V."/>
            <person name="Martin F.M."/>
            <person name="Stajich J.E."/>
            <person name="Smith M.E."/>
            <person name="Bonito G."/>
            <person name="Spatafora J.W."/>
        </authorList>
    </citation>
    <scope>NUCLEOTIDE SEQUENCE [LARGE SCALE GENOMIC DNA]</scope>
    <source>
        <strain evidence="1 2">GMNB39</strain>
    </source>
</reference>
<proteinExistence type="predicted"/>
<evidence type="ECO:0000313" key="1">
    <source>
        <dbReference type="EMBL" id="RUP47596.1"/>
    </source>
</evidence>
<keyword evidence="2" id="KW-1185">Reference proteome</keyword>
<dbReference type="EMBL" id="RBNI01004340">
    <property type="protein sequence ID" value="RUP47596.1"/>
    <property type="molecule type" value="Genomic_DNA"/>
</dbReference>
<sequence length="125" mass="13764">MFMRLATTVPTTNMVFPRTSSRASPTQFHTRSSTETGSLARTVTGRGVSITCPDRMSTLMIYINNAVAILGSSKASNTAIRLLSYLLYSEFNSDGYLSLAKVMAKHQALDVASVLYMKSRLHLQH</sequence>
<protein>
    <submittedName>
        <fullName evidence="1">Uncharacterized protein</fullName>
    </submittedName>
</protein>
<dbReference type="AlphaFoldDB" id="A0A433D9S3"/>
<comment type="caution">
    <text evidence="1">The sequence shown here is derived from an EMBL/GenBank/DDBJ whole genome shotgun (WGS) entry which is preliminary data.</text>
</comment>
<gene>
    <name evidence="1" type="ORF">BC936DRAFT_145548</name>
</gene>
<accession>A0A433D9S3</accession>
<evidence type="ECO:0000313" key="2">
    <source>
        <dbReference type="Proteomes" id="UP000268093"/>
    </source>
</evidence>
<organism evidence="1 2">
    <name type="scientific">Jimgerdemannia flammicorona</name>
    <dbReference type="NCBI Taxonomy" id="994334"/>
    <lineage>
        <taxon>Eukaryota</taxon>
        <taxon>Fungi</taxon>
        <taxon>Fungi incertae sedis</taxon>
        <taxon>Mucoromycota</taxon>
        <taxon>Mucoromycotina</taxon>
        <taxon>Endogonomycetes</taxon>
        <taxon>Endogonales</taxon>
        <taxon>Endogonaceae</taxon>
        <taxon>Jimgerdemannia</taxon>
    </lineage>
</organism>
<dbReference type="Proteomes" id="UP000268093">
    <property type="component" value="Unassembled WGS sequence"/>
</dbReference>
<name>A0A433D9S3_9FUNG</name>